<dbReference type="PROSITE" id="PS00941">
    <property type="entry name" value="CARBOXYLESTERASE_B_2"/>
    <property type="match status" value="1"/>
</dbReference>
<dbReference type="PANTHER" id="PTHR43142:SF1">
    <property type="entry name" value="CARBOXYLIC ESTER HYDROLASE"/>
    <property type="match status" value="1"/>
</dbReference>
<dbReference type="KEGG" id="dpl:KGM_207301"/>
<sequence length="406" mass="46109">MALVEVSQGYIKGGKTTTDSGVSYYEFLCIPYAKPPVGNLRFKSPEPPEKWDGVLDVTEYKEDKVCVQIILENNSSCIGNEDCLYLNVYTPKLPESDSKLLPVMVFIHGGGFVRGNEKMGYTGSTKDKKAILEFLVASPINQLSNKAGEVDFESICARGAFEFIPTIEKNLGDGKQMLTEHPYKLIKDGQFNRVPTMMGVCEKEGYFLELIKPDSFRDISENKNFADYLPYKLEEGYKDAVNKHFLSVYSMNLTDANDDNKLAVDFFGDLDFVAGCYLRGDTMARKGVPVYFYEFHYDGNINHCKIFFNIKKEGSTHGDDWTYIFEHDPVSKSADEKDESVREIVTKLWTNFAKTSDPTPNDDLNIRWPSYNTSKSCLIIDEKPEIKSNYLSNKIDVFTKMYNIAN</sequence>
<evidence type="ECO:0000256" key="3">
    <source>
        <dbReference type="ARBA" id="ARBA00022801"/>
    </source>
</evidence>
<evidence type="ECO:0000256" key="4">
    <source>
        <dbReference type="ARBA" id="ARBA00023180"/>
    </source>
</evidence>
<evidence type="ECO:0000259" key="5">
    <source>
        <dbReference type="Pfam" id="PF00135"/>
    </source>
</evidence>
<evidence type="ECO:0000256" key="1">
    <source>
        <dbReference type="ARBA" id="ARBA00005964"/>
    </source>
</evidence>
<comment type="caution">
    <text evidence="6">The sequence shown here is derived from an EMBL/GenBank/DDBJ whole genome shotgun (WGS) entry which is preliminary data.</text>
</comment>
<dbReference type="eggNOG" id="KOG1516">
    <property type="taxonomic scope" value="Eukaryota"/>
</dbReference>
<organism evidence="6 7">
    <name type="scientific">Danaus plexippus plexippus</name>
    <dbReference type="NCBI Taxonomy" id="278856"/>
    <lineage>
        <taxon>Eukaryota</taxon>
        <taxon>Metazoa</taxon>
        <taxon>Ecdysozoa</taxon>
        <taxon>Arthropoda</taxon>
        <taxon>Hexapoda</taxon>
        <taxon>Insecta</taxon>
        <taxon>Pterygota</taxon>
        <taxon>Neoptera</taxon>
        <taxon>Endopterygota</taxon>
        <taxon>Lepidoptera</taxon>
        <taxon>Glossata</taxon>
        <taxon>Ditrysia</taxon>
        <taxon>Papilionoidea</taxon>
        <taxon>Nymphalidae</taxon>
        <taxon>Danainae</taxon>
        <taxon>Danaini</taxon>
        <taxon>Danaina</taxon>
        <taxon>Danaus</taxon>
        <taxon>Danaus</taxon>
    </lineage>
</organism>
<gene>
    <name evidence="6" type="ORF">KGM_207301</name>
</gene>
<dbReference type="Gene3D" id="3.40.50.1820">
    <property type="entry name" value="alpha/beta hydrolase"/>
    <property type="match status" value="2"/>
</dbReference>
<dbReference type="Pfam" id="PF00135">
    <property type="entry name" value="COesterase"/>
    <property type="match status" value="1"/>
</dbReference>
<dbReference type="SUPFAM" id="SSF53474">
    <property type="entry name" value="alpha/beta-Hydrolases"/>
    <property type="match status" value="1"/>
</dbReference>
<keyword evidence="2" id="KW-0719">Serine esterase</keyword>
<keyword evidence="4" id="KW-0325">Glycoprotein</keyword>
<dbReference type="PANTHER" id="PTHR43142">
    <property type="entry name" value="CARBOXYLIC ESTER HYDROLASE"/>
    <property type="match status" value="1"/>
</dbReference>
<dbReference type="EMBL" id="AGBW02012418">
    <property type="protein sequence ID" value="OWR45083.1"/>
    <property type="molecule type" value="Genomic_DNA"/>
</dbReference>
<dbReference type="InterPro" id="IPR002018">
    <property type="entry name" value="CarbesteraseB"/>
</dbReference>
<evidence type="ECO:0000313" key="7">
    <source>
        <dbReference type="Proteomes" id="UP000007151"/>
    </source>
</evidence>
<evidence type="ECO:0000313" key="6">
    <source>
        <dbReference type="EMBL" id="OWR45083.1"/>
    </source>
</evidence>
<comment type="similarity">
    <text evidence="1">Belongs to the type-B carboxylesterase/lipase family.</text>
</comment>
<evidence type="ECO:0000256" key="2">
    <source>
        <dbReference type="ARBA" id="ARBA00022487"/>
    </source>
</evidence>
<dbReference type="GO" id="GO:0052689">
    <property type="term" value="F:carboxylic ester hydrolase activity"/>
    <property type="evidence" value="ECO:0007669"/>
    <property type="project" value="UniProtKB-KW"/>
</dbReference>
<feature type="domain" description="Carboxylesterase type B" evidence="5">
    <location>
        <begin position="3"/>
        <end position="123"/>
    </location>
</feature>
<keyword evidence="7" id="KW-1185">Reference proteome</keyword>
<dbReference type="InParanoid" id="A0A212EUA8"/>
<dbReference type="InterPro" id="IPR029058">
    <property type="entry name" value="AB_hydrolase_fold"/>
</dbReference>
<dbReference type="AlphaFoldDB" id="A0A212EUA8"/>
<reference evidence="6 7" key="1">
    <citation type="journal article" date="2011" name="Cell">
        <title>The monarch butterfly genome yields insights into long-distance migration.</title>
        <authorList>
            <person name="Zhan S."/>
            <person name="Merlin C."/>
            <person name="Boore J.L."/>
            <person name="Reppert S.M."/>
        </authorList>
    </citation>
    <scope>NUCLEOTIDE SEQUENCE [LARGE SCALE GENOMIC DNA]</scope>
    <source>
        <strain evidence="6">F-2</strain>
    </source>
</reference>
<keyword evidence="3" id="KW-0378">Hydrolase</keyword>
<protein>
    <submittedName>
        <fullName evidence="6">Carboxylesterase</fullName>
    </submittedName>
</protein>
<accession>A0A212EUA8</accession>
<proteinExistence type="inferred from homology"/>
<dbReference type="InterPro" id="IPR019819">
    <property type="entry name" value="Carboxylesterase_B_CS"/>
</dbReference>
<dbReference type="Proteomes" id="UP000007151">
    <property type="component" value="Unassembled WGS sequence"/>
</dbReference>
<dbReference type="STRING" id="278856.A0A212EUA8"/>
<name>A0A212EUA8_DANPL</name>